<reference evidence="4" key="2">
    <citation type="submission" date="2021-05" db="EMBL/GenBank/DDBJ databases">
        <title>Protein family content uncovers lineage relationships and bacterial pathway maintenance mechanisms in DPANN archaea.</title>
        <authorList>
            <person name="Castelle C.J."/>
            <person name="Meheust R."/>
            <person name="Jaffe A.L."/>
            <person name="Seitz K."/>
            <person name="Gong X."/>
            <person name="Baker B.J."/>
            <person name="Banfield J.F."/>
        </authorList>
    </citation>
    <scope>NUCLEOTIDE SEQUENCE</scope>
    <source>
        <strain evidence="4">RIFCSPLOWO2_01_FULL_58_19</strain>
    </source>
</reference>
<reference evidence="4" key="1">
    <citation type="submission" date="2021-03" db="EMBL/GenBank/DDBJ databases">
        <authorList>
            <person name="Jaffe A."/>
        </authorList>
    </citation>
    <scope>NUCLEOTIDE SEQUENCE</scope>
    <source>
        <strain evidence="4">RIFCSPLOWO2_01_FULL_58_19</strain>
    </source>
</reference>
<evidence type="ECO:0000259" key="3">
    <source>
        <dbReference type="SMART" id="SM00560"/>
    </source>
</evidence>
<dbReference type="InterPro" id="IPR013320">
    <property type="entry name" value="ConA-like_dom_sf"/>
</dbReference>
<gene>
    <name evidence="4" type="ORF">J4203_07945</name>
</gene>
<dbReference type="Proteomes" id="UP000678237">
    <property type="component" value="Unassembled WGS sequence"/>
</dbReference>
<dbReference type="EMBL" id="JAGVWE010000007">
    <property type="protein sequence ID" value="MBS3063766.1"/>
    <property type="molecule type" value="Genomic_DNA"/>
</dbReference>
<dbReference type="Gene3D" id="2.60.120.200">
    <property type="match status" value="1"/>
</dbReference>
<dbReference type="AlphaFoldDB" id="A0A8T4LLW4"/>
<sequence length="1270" mass="135621">MGKQIRWPTGWTLVALALALSAILTGHAMELTWGGPNSGGAGTPCATTAGGVDSCTPIDAYAPGLDQGLGPLTQRAAGAFELEMTEALGLDPSYDENISIETCPSFNAIWSCGNGPSKTLAYEVGWQCINDENKSGVGPRWAVNTTANLGGGACIGGAKTAFGACVPPGQGCGCTSTTPTTSYLAERLICPNPNTCTACGTPPPMCPGGIIGCAGKWTTAIPCRFVNHPQRLDVRFYDQSNLGNCGAQPYTLDFIDDWNVNAIYHGLELTGNNINCVKVENGTRSLVSHTSMGGMVYAGNANNGEIDTNGELPYCTPDTAFILDTNYVIDYNIMSNIHRSIDNNFGLRYSAGAVGKWDSPYGDHNVDAGVRQGKPISYVPNNSTAFAGNKCFSDPILGGALWEPIDLNLPRWEIVDFIDSPLSPNGWFGTTGNTAGLRNPHWTLTDTNYVGDDGNATTTLAGGTPYAGRITVKPCRWANHPRTTDIQAEDLNLSADGGTSGGAWRMYPMDWIDDWNAAVLYASIDLNGANAPATCPSDLVGRAGDGNNMACSPDSNFTFNLTTTDTNTHQYLVRLKVMPNVSGNLGFKIEPHYATSLLTPIRGNHATPLVPAPQQVGYTCNDPLIDSPDIPYKTFALVSAPLLPTGCSRTYSSAPDNTANITCAGSYTGGTEYDFNLLFAPCNISTGTLGVATYYADIDFNIAATTANITSAWPTDFINQWGCNPACTASGQCSGGNTCFIHQESGYINRCNNYCGTHTTNGPDANLLWPEGGSHYQKTDGNILVKFTVRDTSYAPLPASGNFREEDELYASLYASLYAADFNTSGKFAADVNLAQLARNPTNDANCSAPGGTSYASEPRYFFDQNVLCFYDWNPAGLADQNYFIDVNVYDKAKNIGQDSTPKQLMGTESGLVSAWNFNKDDSNAIRAWDATSGNKHGELLSGPRWDTNTPMTPAEYTDLKFDGVDDKVEIADLTSSLSTAFTVAYWVRAQSAVYNPMVEKNGSTNNNFPAPFDFRTAADAFPQDIVLVYGASGTANLLTAVDTLPQNTWIHVAGTANTTVGGRLYVNGVLRASSGNTTMSDEDQKIIFGQRLDNLGFAHIDLDSVFIWNSVLNKKQIKQQSGSVLISANDAPAVSSVAPTGSGQSCTVPTPYDITWTADDADLDDVNFSIYYGTDASTCANNTNLIIGNISQTTAACNPDDTSCLYSWTCDVTIGNYYLRVEADDGFTKTNACSPNTLNVIPEYDEITMALAALIAAGIFLRVRRAAKP</sequence>
<evidence type="ECO:0000256" key="1">
    <source>
        <dbReference type="ARBA" id="ARBA00022729"/>
    </source>
</evidence>
<proteinExistence type="predicted"/>
<dbReference type="SUPFAM" id="SSF49899">
    <property type="entry name" value="Concanavalin A-like lectins/glucanases"/>
    <property type="match status" value="1"/>
</dbReference>
<dbReference type="InterPro" id="IPR006558">
    <property type="entry name" value="LamG-like"/>
</dbReference>
<dbReference type="SMART" id="SM00560">
    <property type="entry name" value="LamGL"/>
    <property type="match status" value="1"/>
</dbReference>
<feature type="domain" description="LamG-like jellyroll fold" evidence="3">
    <location>
        <begin position="980"/>
        <end position="1116"/>
    </location>
</feature>
<dbReference type="Pfam" id="PF13385">
    <property type="entry name" value="Laminin_G_3"/>
    <property type="match status" value="1"/>
</dbReference>
<name>A0A8T4LLW4_9ARCH</name>
<protein>
    <submittedName>
        <fullName evidence="4">LamG domain-containing protein</fullName>
    </submittedName>
</protein>
<keyword evidence="2" id="KW-1015">Disulfide bond</keyword>
<evidence type="ECO:0000313" key="4">
    <source>
        <dbReference type="EMBL" id="MBS3063766.1"/>
    </source>
</evidence>
<comment type="caution">
    <text evidence="4">The sequence shown here is derived from an EMBL/GenBank/DDBJ whole genome shotgun (WGS) entry which is preliminary data.</text>
</comment>
<evidence type="ECO:0000313" key="5">
    <source>
        <dbReference type="Proteomes" id="UP000678237"/>
    </source>
</evidence>
<keyword evidence="1" id="KW-0732">Signal</keyword>
<organism evidence="4 5">
    <name type="scientific">Candidatus Iainarchaeum sp</name>
    <dbReference type="NCBI Taxonomy" id="3101447"/>
    <lineage>
        <taxon>Archaea</taxon>
        <taxon>Candidatus Iainarchaeota</taxon>
        <taxon>Candidatus Iainarchaeia</taxon>
        <taxon>Candidatus Iainarchaeales</taxon>
        <taxon>Candidatus Iainarchaeaceae</taxon>
        <taxon>Candidatus Iainarchaeum</taxon>
    </lineage>
</organism>
<evidence type="ECO:0000256" key="2">
    <source>
        <dbReference type="ARBA" id="ARBA00023157"/>
    </source>
</evidence>
<accession>A0A8T4LLW4</accession>